<dbReference type="AlphaFoldDB" id="A0AAQ3S757"/>
<organism evidence="11 12">
    <name type="scientific">Vigna mungo</name>
    <name type="common">Black gram</name>
    <name type="synonym">Phaseolus mungo</name>
    <dbReference type="NCBI Taxonomy" id="3915"/>
    <lineage>
        <taxon>Eukaryota</taxon>
        <taxon>Viridiplantae</taxon>
        <taxon>Streptophyta</taxon>
        <taxon>Embryophyta</taxon>
        <taxon>Tracheophyta</taxon>
        <taxon>Spermatophyta</taxon>
        <taxon>Magnoliopsida</taxon>
        <taxon>eudicotyledons</taxon>
        <taxon>Gunneridae</taxon>
        <taxon>Pentapetalae</taxon>
        <taxon>rosids</taxon>
        <taxon>fabids</taxon>
        <taxon>Fabales</taxon>
        <taxon>Fabaceae</taxon>
        <taxon>Papilionoideae</taxon>
        <taxon>50 kb inversion clade</taxon>
        <taxon>NPAAA clade</taxon>
        <taxon>indigoferoid/millettioid clade</taxon>
        <taxon>Phaseoleae</taxon>
        <taxon>Vigna</taxon>
    </lineage>
</organism>
<dbReference type="InterPro" id="IPR029057">
    <property type="entry name" value="PRTase-like"/>
</dbReference>
<evidence type="ECO:0000256" key="1">
    <source>
        <dbReference type="ARBA" id="ARBA00000868"/>
    </source>
</evidence>
<dbReference type="Gene3D" id="3.40.50.2020">
    <property type="match status" value="2"/>
</dbReference>
<dbReference type="Proteomes" id="UP001374535">
    <property type="component" value="Chromosome 2"/>
</dbReference>
<evidence type="ECO:0000256" key="8">
    <source>
        <dbReference type="ARBA" id="ARBA00022676"/>
    </source>
</evidence>
<keyword evidence="9" id="KW-0808">Transferase</keyword>
<evidence type="ECO:0000256" key="7">
    <source>
        <dbReference type="ARBA" id="ARBA00022490"/>
    </source>
</evidence>
<evidence type="ECO:0000256" key="6">
    <source>
        <dbReference type="ARBA" id="ARBA00011893"/>
    </source>
</evidence>
<dbReference type="EMBL" id="CP144699">
    <property type="protein sequence ID" value="WVZ18963.1"/>
    <property type="molecule type" value="Genomic_DNA"/>
</dbReference>
<reference evidence="11 12" key="1">
    <citation type="journal article" date="2023" name="Life. Sci Alliance">
        <title>Evolutionary insights into 3D genome organization and epigenetic landscape of Vigna mungo.</title>
        <authorList>
            <person name="Junaid A."/>
            <person name="Singh B."/>
            <person name="Bhatia S."/>
        </authorList>
    </citation>
    <scope>NUCLEOTIDE SEQUENCE [LARGE SCALE GENOMIC DNA]</scope>
    <source>
        <strain evidence="11">Urdbean</strain>
    </source>
</reference>
<gene>
    <name evidence="11" type="ORF">V8G54_006285</name>
</gene>
<dbReference type="PANTHER" id="PTHR11776:SF0">
    <property type="entry name" value="ADENINE PHOSPHORIBOSYLTRANSFERASE 1, CHLOROPLASTIC"/>
    <property type="match status" value="1"/>
</dbReference>
<keyword evidence="8" id="KW-0328">Glycosyltransferase</keyword>
<dbReference type="CDD" id="cd06223">
    <property type="entry name" value="PRTases_typeI"/>
    <property type="match status" value="1"/>
</dbReference>
<comment type="catalytic activity">
    <reaction evidence="1">
        <text>AMP + diphosphate = 5-phospho-alpha-D-ribose 1-diphosphate + adenine</text>
        <dbReference type="Rhea" id="RHEA:16609"/>
        <dbReference type="ChEBI" id="CHEBI:16708"/>
        <dbReference type="ChEBI" id="CHEBI:33019"/>
        <dbReference type="ChEBI" id="CHEBI:58017"/>
        <dbReference type="ChEBI" id="CHEBI:456215"/>
        <dbReference type="EC" id="2.4.2.7"/>
    </reaction>
</comment>
<keyword evidence="10" id="KW-0660">Purine salvage</keyword>
<dbReference type="PANTHER" id="PTHR11776">
    <property type="entry name" value="ADENINE PHOSPHORIBOSYLTRANSFERASE"/>
    <property type="match status" value="1"/>
</dbReference>
<comment type="similarity">
    <text evidence="4">Belongs to the purine/pyrimidine phosphoribosyltransferase family.</text>
</comment>
<proteinExistence type="inferred from homology"/>
<evidence type="ECO:0000256" key="4">
    <source>
        <dbReference type="ARBA" id="ARBA00008391"/>
    </source>
</evidence>
<evidence type="ECO:0000256" key="10">
    <source>
        <dbReference type="ARBA" id="ARBA00022726"/>
    </source>
</evidence>
<protein>
    <recommendedName>
        <fullName evidence="6">adenine phosphoribosyltransferase</fullName>
        <ecNumber evidence="6">2.4.2.7</ecNumber>
    </recommendedName>
</protein>
<dbReference type="GO" id="GO:0005829">
    <property type="term" value="C:cytosol"/>
    <property type="evidence" value="ECO:0007669"/>
    <property type="project" value="TreeGrafter"/>
</dbReference>
<sequence>MRVANCSISWSFGSAVTAALPSFPSSRFPPLLPFSLPSSNPPPSTVLRRSTSSARRVTRMALKNAKDAQDPRLERISSAIRVIPDFPKPGILFQDITTLLLDPKAFKDTIDLFVERYRDQNINVVAAQGSNHYRYSCIIGVVNFDLRVSFTPYLCPNAGVEARGFIFGPPIALAIGAKFVPMRKPNKLPGIFSVPFFSNPYLTDNCVSRPLNLCVVYGEVISEEYSLEYGKDKMEMHVGAVQPGERALVIDDLIATGGTLDAAIKLLGKLVNITAFWARQGKPILGKS</sequence>
<evidence type="ECO:0000256" key="9">
    <source>
        <dbReference type="ARBA" id="ARBA00022679"/>
    </source>
</evidence>
<dbReference type="EC" id="2.4.2.7" evidence="6"/>
<evidence type="ECO:0000256" key="2">
    <source>
        <dbReference type="ARBA" id="ARBA00004496"/>
    </source>
</evidence>
<accession>A0AAQ3S757</accession>
<evidence type="ECO:0000256" key="5">
    <source>
        <dbReference type="ARBA" id="ARBA00011738"/>
    </source>
</evidence>
<keyword evidence="12" id="KW-1185">Reference proteome</keyword>
<dbReference type="GO" id="GO:0006166">
    <property type="term" value="P:purine ribonucleoside salvage"/>
    <property type="evidence" value="ECO:0007669"/>
    <property type="project" value="UniProtKB-KW"/>
</dbReference>
<comment type="pathway">
    <text evidence="3">Purine metabolism; AMP biosynthesis via salvage pathway; AMP from adenine: step 1/1.</text>
</comment>
<comment type="subunit">
    <text evidence="5">Homodimer.</text>
</comment>
<name>A0AAQ3S757_VIGMU</name>
<dbReference type="GO" id="GO:0003999">
    <property type="term" value="F:adenine phosphoribosyltransferase activity"/>
    <property type="evidence" value="ECO:0007669"/>
    <property type="project" value="UniProtKB-EC"/>
</dbReference>
<evidence type="ECO:0000313" key="12">
    <source>
        <dbReference type="Proteomes" id="UP001374535"/>
    </source>
</evidence>
<keyword evidence="7" id="KW-0963">Cytoplasm</keyword>
<comment type="subcellular location">
    <subcellularLocation>
        <location evidence="2">Cytoplasm</location>
    </subcellularLocation>
</comment>
<evidence type="ECO:0000313" key="11">
    <source>
        <dbReference type="EMBL" id="WVZ18963.1"/>
    </source>
</evidence>
<dbReference type="InterPro" id="IPR050120">
    <property type="entry name" value="Adenine_PRTase"/>
</dbReference>
<dbReference type="SUPFAM" id="SSF53271">
    <property type="entry name" value="PRTase-like"/>
    <property type="match status" value="1"/>
</dbReference>
<dbReference type="InterPro" id="IPR000836">
    <property type="entry name" value="PRTase_dom"/>
</dbReference>
<evidence type="ECO:0000256" key="3">
    <source>
        <dbReference type="ARBA" id="ARBA00004659"/>
    </source>
</evidence>